<feature type="domain" description="Cas12f1-like TNB" evidence="3">
    <location>
        <begin position="436"/>
        <end position="503"/>
    </location>
</feature>
<evidence type="ECO:0000313" key="4">
    <source>
        <dbReference type="EMBL" id="TLS42021.1"/>
    </source>
</evidence>
<accession>A0A5R9FFS2</accession>
<name>A0A5R9FFS2_9ACTN</name>
<keyword evidence="5" id="KW-1185">Reference proteome</keyword>
<feature type="region of interest" description="Disordered" evidence="2">
    <location>
        <begin position="515"/>
        <end position="655"/>
    </location>
</feature>
<dbReference type="EMBL" id="VBZC01000047">
    <property type="protein sequence ID" value="TLS42021.1"/>
    <property type="molecule type" value="Genomic_DNA"/>
</dbReference>
<gene>
    <name evidence="4" type="ORF">FE633_33575</name>
</gene>
<evidence type="ECO:0000259" key="3">
    <source>
        <dbReference type="Pfam" id="PF07282"/>
    </source>
</evidence>
<evidence type="ECO:0000256" key="1">
    <source>
        <dbReference type="ARBA" id="ARBA00023125"/>
    </source>
</evidence>
<protein>
    <submittedName>
        <fullName evidence="4">Transposase</fullName>
    </submittedName>
</protein>
<reference evidence="4 5" key="1">
    <citation type="submission" date="2019-05" db="EMBL/GenBank/DDBJ databases">
        <title>Streptomyces sp. NEAU-C151, a novel actinomycete isolated from soil.</title>
        <authorList>
            <person name="Han L."/>
            <person name="Jiang H."/>
        </authorList>
    </citation>
    <scope>NUCLEOTIDE SEQUENCE [LARGE SCALE GENOMIC DNA]</scope>
    <source>
        <strain evidence="4 5">NEAU-C151</strain>
    </source>
</reference>
<evidence type="ECO:0000256" key="2">
    <source>
        <dbReference type="SAM" id="MobiDB-lite"/>
    </source>
</evidence>
<comment type="caution">
    <text evidence="4">The sequence shown here is derived from an EMBL/GenBank/DDBJ whole genome shotgun (WGS) entry which is preliminary data.</text>
</comment>
<feature type="compositionally biased region" description="Polar residues" evidence="2">
    <location>
        <begin position="646"/>
        <end position="655"/>
    </location>
</feature>
<sequence>MGRKLPLSEGETARTACARGLLRAAIDEKTGEVLSAGVLVERVGWAADLVSGMVAALLAEHWNAADVDVLAGGEDAGGRKLPSNAWMALRRLGWTVVPAEGIRVNDRIVRMAQETAGRTLRSAKGRADLTAGVLATWPADSARRTAQEWDAVREAVPGGPSLPSSVINSRTRQIVAFVNKHGRMPVDVFEVEAVPRIARMLLLSACDGQQATLERADDPGRALLRLQLPSRPDPRSYADWTWVACPLALPPTVPANAVVHLPTLRIRQGRVRADLAYTHAVPKPRRSGHTVALGVDWGLNTLLSAGAARLHNDGTITTLGGGGMFRAAGVLAKQHRLRRLSEHLHTKTDHYHQLISGTEQHALTGKHAVLADEIRHVSARRSNLNDALARAAARWAVDQAITAGASVIYVEDLRSMEARGMGRTHNTRMSQAVRGRIVDRMRHLAAEAGIAVVTVPARNTSKHCPQCLVPLRHRKAPDRPTTPGWKWALCGSCGWQGDRDQGAWRRIAARGLTHQTKTVTDRTSADMTIRSVTEKLETGAVITPPAPKTSRDRSKTGPTRPRSTRPTPRRRRTPSPTRPIRPAGQRPEGHAPTDWTRLPRAAHRHQGVTTISTPTTGHRPQGAALGAGFHLHAHATPPRWADPMPDTTSGMGSLS</sequence>
<dbReference type="Proteomes" id="UP000305906">
    <property type="component" value="Unassembled WGS sequence"/>
</dbReference>
<proteinExistence type="predicted"/>
<dbReference type="Pfam" id="PF07282">
    <property type="entry name" value="Cas12f1-like_TNB"/>
    <property type="match status" value="1"/>
</dbReference>
<feature type="compositionally biased region" description="Polar residues" evidence="2">
    <location>
        <begin position="607"/>
        <end position="618"/>
    </location>
</feature>
<dbReference type="InterPro" id="IPR010095">
    <property type="entry name" value="Cas12f1-like_TNB"/>
</dbReference>
<dbReference type="GO" id="GO:0003677">
    <property type="term" value="F:DNA binding"/>
    <property type="evidence" value="ECO:0007669"/>
    <property type="project" value="UniProtKB-KW"/>
</dbReference>
<organism evidence="4 5">
    <name type="scientific">Streptomyces montanus</name>
    <dbReference type="NCBI Taxonomy" id="2580423"/>
    <lineage>
        <taxon>Bacteria</taxon>
        <taxon>Bacillati</taxon>
        <taxon>Actinomycetota</taxon>
        <taxon>Actinomycetes</taxon>
        <taxon>Kitasatosporales</taxon>
        <taxon>Streptomycetaceae</taxon>
        <taxon>Streptomyces</taxon>
    </lineage>
</organism>
<dbReference type="AlphaFoldDB" id="A0A5R9FFS2"/>
<keyword evidence="1" id="KW-0238">DNA-binding</keyword>
<evidence type="ECO:0000313" key="5">
    <source>
        <dbReference type="Proteomes" id="UP000305906"/>
    </source>
</evidence>